<reference evidence="1" key="1">
    <citation type="submission" date="2016-12" db="EMBL/GenBank/DDBJ databases">
        <title>Whole genome sequencing of Sphingomonas koreensis.</title>
        <authorList>
            <person name="Conlan S."/>
            <person name="Thomas P.J."/>
            <person name="Mullikin J."/>
            <person name="Palmore T.N."/>
            <person name="Frank K.M."/>
            <person name="Segre J.A."/>
        </authorList>
    </citation>
    <scope>NUCLEOTIDE SEQUENCE</scope>
    <source>
        <strain evidence="1">ABOJV</strain>
        <plasmid evidence="1">tig00000001</plasmid>
    </source>
</reference>
<evidence type="ECO:0000313" key="1">
    <source>
        <dbReference type="EMBL" id="APR55282.1"/>
    </source>
</evidence>
<reference evidence="2 4" key="3">
    <citation type="submission" date="2018-07" db="EMBL/GenBank/DDBJ databases">
        <title>Genomic and Epidemiologic Investigation of an Indolent Hospital Outbreak.</title>
        <authorList>
            <person name="Johnson R.C."/>
            <person name="Deming C."/>
            <person name="Conlan S."/>
            <person name="Zellmer C.J."/>
            <person name="Michelin A.V."/>
            <person name="Lee-Lin S."/>
            <person name="Thomas P.J."/>
            <person name="Park M."/>
            <person name="Weingarten R.A."/>
            <person name="Less J."/>
            <person name="Dekker J.P."/>
            <person name="Frank K.M."/>
            <person name="Musser K.A."/>
            <person name="Mcquiston J.R."/>
            <person name="Henderson D.K."/>
            <person name="Lau A.F."/>
            <person name="Palmore T.N."/>
            <person name="Segre J.A."/>
        </authorList>
    </citation>
    <scope>NUCLEOTIDE SEQUENCE [LARGE SCALE GENOMIC DNA]</scope>
    <source>
        <strain evidence="2 4">SK-NIH.Env10_0317</strain>
    </source>
</reference>
<protein>
    <submittedName>
        <fullName evidence="1">Uncharacterized protein</fullName>
    </submittedName>
</protein>
<geneLocation type="plasmid" evidence="1 3">
    <name>tig00000001</name>
</geneLocation>
<organism evidence="1 3">
    <name type="scientific">Sphingomonas koreensis</name>
    <dbReference type="NCBI Taxonomy" id="93064"/>
    <lineage>
        <taxon>Bacteria</taxon>
        <taxon>Pseudomonadati</taxon>
        <taxon>Pseudomonadota</taxon>
        <taxon>Alphaproteobacteria</taxon>
        <taxon>Sphingomonadales</taxon>
        <taxon>Sphingomonadaceae</taxon>
        <taxon>Sphingomonas</taxon>
    </lineage>
</organism>
<keyword evidence="3" id="KW-1185">Reference proteome</keyword>
<keyword evidence="1" id="KW-0614">Plasmid</keyword>
<evidence type="ECO:0000313" key="3">
    <source>
        <dbReference type="Proteomes" id="UP000185161"/>
    </source>
</evidence>
<dbReference type="KEGG" id="skr:BRX40_21990"/>
<evidence type="ECO:0000313" key="2">
    <source>
        <dbReference type="EMBL" id="RSV00257.1"/>
    </source>
</evidence>
<reference evidence="3" key="2">
    <citation type="submission" date="2016-12" db="EMBL/GenBank/DDBJ databases">
        <title>Whole genome sequencing of Sphingomonas sp. ABOJV.</title>
        <authorList>
            <person name="Conlan S."/>
            <person name="Thomas P.J."/>
            <person name="Mullikin J."/>
            <person name="Palmore T.N."/>
            <person name="Frank K.M."/>
            <person name="Segre J.A."/>
        </authorList>
    </citation>
    <scope>NUCLEOTIDE SEQUENCE [LARGE SCALE GENOMIC DNA]</scope>
    <source>
        <strain evidence="3">ABOJV</strain>
        <plasmid evidence="3">Plasmid tig00000001</plasmid>
    </source>
</reference>
<evidence type="ECO:0000313" key="4">
    <source>
        <dbReference type="Proteomes" id="UP000286681"/>
    </source>
</evidence>
<dbReference type="Proteomes" id="UP000185161">
    <property type="component" value="Plasmid tig00000001"/>
</dbReference>
<name>A0A1L6JH83_9SPHN</name>
<dbReference type="AlphaFoldDB" id="A0A1L6JH83"/>
<accession>A0A1L6JH83</accession>
<gene>
    <name evidence="1" type="ORF">BRX40_21990</name>
    <name evidence="2" type="ORF">CA257_18105</name>
</gene>
<dbReference type="EMBL" id="CP018821">
    <property type="protein sequence ID" value="APR55282.1"/>
    <property type="molecule type" value="Genomic_DNA"/>
</dbReference>
<sequence>MALLLMLLALVGMVGIASWHDSKPHVHDIASAEHVIELSDHHPGDLPQPSDPLHLAAHVVLQGLAIPAEPAVIATAPALAVVWTMAGPAAVDSLPPISILRPPRD</sequence>
<proteinExistence type="predicted"/>
<dbReference type="EMBL" id="QQWO01000018">
    <property type="protein sequence ID" value="RSV00257.1"/>
    <property type="molecule type" value="Genomic_DNA"/>
</dbReference>
<dbReference type="Proteomes" id="UP000286681">
    <property type="component" value="Unassembled WGS sequence"/>
</dbReference>